<dbReference type="EMBL" id="JAHESF010000011">
    <property type="protein sequence ID" value="MBT1697738.1"/>
    <property type="molecule type" value="Genomic_DNA"/>
</dbReference>
<evidence type="ECO:0000256" key="1">
    <source>
        <dbReference type="SAM" id="SignalP"/>
    </source>
</evidence>
<dbReference type="InterPro" id="IPR036465">
    <property type="entry name" value="vWFA_dom_sf"/>
</dbReference>
<feature type="domain" description="VWFA" evidence="2">
    <location>
        <begin position="44"/>
        <end position="193"/>
    </location>
</feature>
<gene>
    <name evidence="3" type="ORF">KK083_12675</name>
</gene>
<sequence>MEPLYKTIQRPRFFFLCFVISASFAVTAAWGQNKLQQKVPEKTRILFVLDGSGSMEALWHGQQSKMDVAKNILTKLVDSLRINNDLELGLRVYGHRFSRQANNCQDSNLEVPFAPKNHNTIIGKIKAIKPKGVTPITFSLLQAAKDFPATAGYRNILILITDGIESCGGDPCAVSLELQRKGVFLRPYVIGLGLQGGRVLDCVGKYIDSDNSRSFNKVLNKSIETSLAKTTVSVELLNGDGKPVETSVNVTFTNAITNVAAYEFVHYRDKQGRPDSVQVDPVPTYDITVNTVPPVIVKNPEIVNGTHNVITIAVPQGRLVARPEGRGNAFSFVVRQKGRSEILNQQRSGELYRYLAGEYEVETLTLPRRIFAVSIKADQTETIMLPSTGLVNINTLSPGIGSLFEILESGETRWVCHLEETAAQHSYNLLPGKYKIAFRVRQAAGSKYTAIKTFELKSGQTLNLNMFN</sequence>
<evidence type="ECO:0000313" key="3">
    <source>
        <dbReference type="EMBL" id="MBT1697738.1"/>
    </source>
</evidence>
<dbReference type="InterPro" id="IPR002035">
    <property type="entry name" value="VWF_A"/>
</dbReference>
<dbReference type="Pfam" id="PF00092">
    <property type="entry name" value="VWA"/>
    <property type="match status" value="1"/>
</dbReference>
<dbReference type="RefSeq" id="WP_254163611.1">
    <property type="nucleotide sequence ID" value="NZ_JAHESF010000011.1"/>
</dbReference>
<dbReference type="Proteomes" id="UP001319200">
    <property type="component" value="Unassembled WGS sequence"/>
</dbReference>
<evidence type="ECO:0000259" key="2">
    <source>
        <dbReference type="PROSITE" id="PS50234"/>
    </source>
</evidence>
<dbReference type="SMART" id="SM00327">
    <property type="entry name" value="VWA"/>
    <property type="match status" value="1"/>
</dbReference>
<dbReference type="SUPFAM" id="SSF53300">
    <property type="entry name" value="vWA-like"/>
    <property type="match status" value="1"/>
</dbReference>
<organism evidence="3 4">
    <name type="scientific">Chryseosolibacter histidini</name>
    <dbReference type="NCBI Taxonomy" id="2782349"/>
    <lineage>
        <taxon>Bacteria</taxon>
        <taxon>Pseudomonadati</taxon>
        <taxon>Bacteroidota</taxon>
        <taxon>Cytophagia</taxon>
        <taxon>Cytophagales</taxon>
        <taxon>Chryseotaleaceae</taxon>
        <taxon>Chryseosolibacter</taxon>
    </lineage>
</organism>
<feature type="chain" id="PRO_5042966364" evidence="1">
    <location>
        <begin position="29"/>
        <end position="468"/>
    </location>
</feature>
<reference evidence="3 4" key="1">
    <citation type="submission" date="2021-05" db="EMBL/GenBank/DDBJ databases">
        <title>A Polyphasic approach of four new species of the genus Ohtaekwangia: Ohtaekwangia histidinii sp. nov., Ohtaekwangia cretensis sp. nov., Ohtaekwangia indiensis sp. nov., Ohtaekwangia reichenbachii sp. nov. from diverse environment.</title>
        <authorList>
            <person name="Octaviana S."/>
        </authorList>
    </citation>
    <scope>NUCLEOTIDE SEQUENCE [LARGE SCALE GENOMIC DNA]</scope>
    <source>
        <strain evidence="3 4">PWU4</strain>
    </source>
</reference>
<proteinExistence type="predicted"/>
<comment type="caution">
    <text evidence="3">The sequence shown here is derived from an EMBL/GenBank/DDBJ whole genome shotgun (WGS) entry which is preliminary data.</text>
</comment>
<keyword evidence="4" id="KW-1185">Reference proteome</keyword>
<dbReference type="PROSITE" id="PS50234">
    <property type="entry name" value="VWFA"/>
    <property type="match status" value="1"/>
</dbReference>
<dbReference type="Gene3D" id="3.40.50.410">
    <property type="entry name" value="von Willebrand factor, type A domain"/>
    <property type="match status" value="1"/>
</dbReference>
<name>A0AAP2DM04_9BACT</name>
<feature type="signal peptide" evidence="1">
    <location>
        <begin position="1"/>
        <end position="28"/>
    </location>
</feature>
<protein>
    <submittedName>
        <fullName evidence="3">VWA domain-containing protein</fullName>
    </submittedName>
</protein>
<dbReference type="AlphaFoldDB" id="A0AAP2DM04"/>
<accession>A0AAP2DM04</accession>
<keyword evidence="1" id="KW-0732">Signal</keyword>
<evidence type="ECO:0000313" key="4">
    <source>
        <dbReference type="Proteomes" id="UP001319200"/>
    </source>
</evidence>